<evidence type="ECO:0000313" key="1">
    <source>
        <dbReference type="EMBL" id="WZJ20701.1"/>
    </source>
</evidence>
<proteinExistence type="predicted"/>
<dbReference type="EMBL" id="CP151406">
    <property type="protein sequence ID" value="WZJ20701.1"/>
    <property type="molecule type" value="Genomic_DNA"/>
</dbReference>
<gene>
    <name evidence="1" type="ORF">AADV58_12160</name>
</gene>
<sequence>MPIYESIFILVVAALIWFWLDSLKAREIGTRAAQAACAGEGLQLLDDTVVGRLRGLARNDDGHLRLRRSFEFEYSDNGDNRRRGSVILLGHEVELLHLRPNLYEIPKSNETRH</sequence>
<name>A0ABZ2XDS3_9RHOO</name>
<dbReference type="RefSeq" id="WP_028994963.1">
    <property type="nucleotide sequence ID" value="NZ_CP151406.1"/>
</dbReference>
<dbReference type="Proteomes" id="UP001479520">
    <property type="component" value="Chromosome"/>
</dbReference>
<dbReference type="InterPro" id="IPR021732">
    <property type="entry name" value="DUF3301"/>
</dbReference>
<dbReference type="Pfam" id="PF11743">
    <property type="entry name" value="DUF3301"/>
    <property type="match status" value="1"/>
</dbReference>
<organism evidence="1 2">
    <name type="scientific">Azonexus hydrophilus</name>
    <dbReference type="NCBI Taxonomy" id="418702"/>
    <lineage>
        <taxon>Bacteria</taxon>
        <taxon>Pseudomonadati</taxon>
        <taxon>Pseudomonadota</taxon>
        <taxon>Betaproteobacteria</taxon>
        <taxon>Rhodocyclales</taxon>
        <taxon>Azonexaceae</taxon>
        <taxon>Azonexus</taxon>
    </lineage>
</organism>
<protein>
    <submittedName>
        <fullName evidence="1">DUF3301 domain-containing protein</fullName>
    </submittedName>
</protein>
<reference evidence="1 2" key="1">
    <citation type="submission" date="2024-04" db="EMBL/GenBank/DDBJ databases">
        <title>Dissimilatory iodate-reducing microorganisms contribute to the enrichment of iodine in groundwater.</title>
        <authorList>
            <person name="Jiang Z."/>
        </authorList>
    </citation>
    <scope>NUCLEOTIDE SEQUENCE [LARGE SCALE GENOMIC DNA]</scope>
    <source>
        <strain evidence="1 2">NCP973</strain>
    </source>
</reference>
<evidence type="ECO:0000313" key="2">
    <source>
        <dbReference type="Proteomes" id="UP001479520"/>
    </source>
</evidence>
<accession>A0ABZ2XDS3</accession>
<keyword evidence="2" id="KW-1185">Reference proteome</keyword>